<organism evidence="2 3">
    <name type="scientific">Armillaria gallica</name>
    <name type="common">Bulbous honey fungus</name>
    <name type="synonym">Armillaria bulbosa</name>
    <dbReference type="NCBI Taxonomy" id="47427"/>
    <lineage>
        <taxon>Eukaryota</taxon>
        <taxon>Fungi</taxon>
        <taxon>Dikarya</taxon>
        <taxon>Basidiomycota</taxon>
        <taxon>Agaricomycotina</taxon>
        <taxon>Agaricomycetes</taxon>
        <taxon>Agaricomycetidae</taxon>
        <taxon>Agaricales</taxon>
        <taxon>Marasmiineae</taxon>
        <taxon>Physalacriaceae</taxon>
        <taxon>Armillaria</taxon>
    </lineage>
</organism>
<dbReference type="EMBL" id="KZ293758">
    <property type="protein sequence ID" value="PBK79855.1"/>
    <property type="molecule type" value="Genomic_DNA"/>
</dbReference>
<dbReference type="InParanoid" id="A0A2H3C9V7"/>
<evidence type="ECO:0000313" key="3">
    <source>
        <dbReference type="Proteomes" id="UP000217790"/>
    </source>
</evidence>
<dbReference type="AlphaFoldDB" id="A0A2H3C9V7"/>
<feature type="region of interest" description="Disordered" evidence="1">
    <location>
        <begin position="167"/>
        <end position="197"/>
    </location>
</feature>
<reference evidence="3" key="1">
    <citation type="journal article" date="2017" name="Nat. Ecol. Evol.">
        <title>Genome expansion and lineage-specific genetic innovations in the forest pathogenic fungi Armillaria.</title>
        <authorList>
            <person name="Sipos G."/>
            <person name="Prasanna A.N."/>
            <person name="Walter M.C."/>
            <person name="O'Connor E."/>
            <person name="Balint B."/>
            <person name="Krizsan K."/>
            <person name="Kiss B."/>
            <person name="Hess J."/>
            <person name="Varga T."/>
            <person name="Slot J."/>
            <person name="Riley R."/>
            <person name="Boka B."/>
            <person name="Rigling D."/>
            <person name="Barry K."/>
            <person name="Lee J."/>
            <person name="Mihaltcheva S."/>
            <person name="LaButti K."/>
            <person name="Lipzen A."/>
            <person name="Waldron R."/>
            <person name="Moloney N.M."/>
            <person name="Sperisen C."/>
            <person name="Kredics L."/>
            <person name="Vagvoelgyi C."/>
            <person name="Patrignani A."/>
            <person name="Fitzpatrick D."/>
            <person name="Nagy I."/>
            <person name="Doyle S."/>
            <person name="Anderson J.B."/>
            <person name="Grigoriev I.V."/>
            <person name="Gueldener U."/>
            <person name="Muensterkoetter M."/>
            <person name="Nagy L.G."/>
        </authorList>
    </citation>
    <scope>NUCLEOTIDE SEQUENCE [LARGE SCALE GENOMIC DNA]</scope>
    <source>
        <strain evidence="3">Ar21-2</strain>
    </source>
</reference>
<dbReference type="Proteomes" id="UP000217790">
    <property type="component" value="Unassembled WGS sequence"/>
</dbReference>
<gene>
    <name evidence="2" type="ORF">ARMGADRAFT_1040496</name>
</gene>
<name>A0A2H3C9V7_ARMGA</name>
<protein>
    <recommendedName>
        <fullName evidence="4">Protein kinase domain-containing protein</fullName>
    </recommendedName>
</protein>
<evidence type="ECO:0008006" key="4">
    <source>
        <dbReference type="Google" id="ProtNLM"/>
    </source>
</evidence>
<evidence type="ECO:0000313" key="2">
    <source>
        <dbReference type="EMBL" id="PBK79855.1"/>
    </source>
</evidence>
<dbReference type="STRING" id="47427.A0A2H3C9V7"/>
<accession>A0A2H3C9V7</accession>
<keyword evidence="3" id="KW-1185">Reference proteome</keyword>
<sequence length="197" mass="21891">MAPNIRILTEIRGQGIMHKEKGEPMVAMDSKGVSFTIFCPRLAKYLLQSTYSKFFYACSLFFILGCPRIVVVGRGEDRAEVRHAIQTYSKGTATSHKIQQGRTRLGTRRALVLVISHVPTIYIEMLTSIHAAGVTHGDIRSWNLLEDDNGGYFIADCDRAKLHGSRKQMAAEQDRPSLLLDGENVDDNSVTSYPASS</sequence>
<dbReference type="InterPro" id="IPR011009">
    <property type="entry name" value="Kinase-like_dom_sf"/>
</dbReference>
<dbReference type="OrthoDB" id="2523927at2759"/>
<feature type="compositionally biased region" description="Polar residues" evidence="1">
    <location>
        <begin position="187"/>
        <end position="197"/>
    </location>
</feature>
<proteinExistence type="predicted"/>
<dbReference type="SUPFAM" id="SSF56112">
    <property type="entry name" value="Protein kinase-like (PK-like)"/>
    <property type="match status" value="1"/>
</dbReference>
<evidence type="ECO:0000256" key="1">
    <source>
        <dbReference type="SAM" id="MobiDB-lite"/>
    </source>
</evidence>